<name>A0A1Y5PIT2_9MYCO</name>
<protein>
    <submittedName>
        <fullName evidence="2">Uncharacterized protein</fullName>
    </submittedName>
</protein>
<keyword evidence="1" id="KW-1133">Transmembrane helix</keyword>
<sequence>MPLAATERRVERFFLNVVLLRVLYAHALVSAPRLALRWLAPLGRPLGDPRLGMTGIYLSLSRVLPDRYPLGDDVENYIAAEHNFGHLLDIGVIQPRLDSLYRWSADELQLSGLRALLDGAVPRYAWDAADDVMWQIPPSRLARVARRIVPG</sequence>
<evidence type="ECO:0000313" key="2">
    <source>
        <dbReference type="EMBL" id="SBS78646.1"/>
    </source>
</evidence>
<dbReference type="AlphaFoldDB" id="A0A1Y5PIT2"/>
<evidence type="ECO:0000256" key="1">
    <source>
        <dbReference type="SAM" id="Phobius"/>
    </source>
</evidence>
<gene>
    <name evidence="2" type="ORF">MHPYR_60134</name>
</gene>
<accession>A0A1Y5PIT2</accession>
<feature type="transmembrane region" description="Helical" evidence="1">
    <location>
        <begin position="13"/>
        <end position="36"/>
    </location>
</feature>
<keyword evidence="1" id="KW-0472">Membrane</keyword>
<keyword evidence="1" id="KW-0812">Transmembrane</keyword>
<reference evidence="2" key="1">
    <citation type="submission" date="2016-03" db="EMBL/GenBank/DDBJ databases">
        <authorList>
            <person name="Ploux O."/>
        </authorList>
    </citation>
    <scope>NUCLEOTIDE SEQUENCE</scope>
    <source>
        <strain evidence="2">UC10</strain>
    </source>
</reference>
<dbReference type="EMBL" id="FLQS01000056">
    <property type="protein sequence ID" value="SBS78646.1"/>
    <property type="molecule type" value="Genomic_DNA"/>
</dbReference>
<organism evidence="2">
    <name type="scientific">uncultured Mycobacterium sp</name>
    <dbReference type="NCBI Taxonomy" id="171292"/>
    <lineage>
        <taxon>Bacteria</taxon>
        <taxon>Bacillati</taxon>
        <taxon>Actinomycetota</taxon>
        <taxon>Actinomycetes</taxon>
        <taxon>Mycobacteriales</taxon>
        <taxon>Mycobacteriaceae</taxon>
        <taxon>Mycobacterium</taxon>
        <taxon>environmental samples</taxon>
    </lineage>
</organism>
<proteinExistence type="predicted"/>